<dbReference type="EMBL" id="FQWD01000003">
    <property type="protein sequence ID" value="SHG40035.1"/>
    <property type="molecule type" value="Genomic_DNA"/>
</dbReference>
<dbReference type="InterPro" id="IPR010607">
    <property type="entry name" value="DUF1194"/>
</dbReference>
<sequence length="252" mass="25864">MNFKKLGFALAGMLMYGAASHANAALVDLELSLVIDVSGSVSTAEYTLQMDGYANAFRDTSVQQNIAASTNGIAVNVVFFASSYYSTALDAFTILTSAAQANAYADLLDNFSRPGGGGTAIYAGINRAVDLLLNNGLDATVGTVIDVSGDGTSNSSSTAASRDAAVAQGFTINGLPIGSTSLATFYNDYVIGGPGAFVQPASSFTDFETAVINKISAETSVVTPPSTASAPGALSLLLVSGAFMFLRLRKRK</sequence>
<dbReference type="SUPFAM" id="SSF53300">
    <property type="entry name" value="vWA-like"/>
    <property type="match status" value="1"/>
</dbReference>
<dbReference type="Gene3D" id="3.40.50.410">
    <property type="entry name" value="von Willebrand factor, type A domain"/>
    <property type="match status" value="1"/>
</dbReference>
<dbReference type="OrthoDB" id="9792179at2"/>
<dbReference type="AlphaFoldDB" id="A0A1M5JI04"/>
<dbReference type="STRING" id="634436.SAMN05216361_2101"/>
<evidence type="ECO:0000313" key="4">
    <source>
        <dbReference type="Proteomes" id="UP000184520"/>
    </source>
</evidence>
<protein>
    <recommendedName>
        <fullName evidence="2">VWFA domain-containing protein</fullName>
    </recommendedName>
</protein>
<dbReference type="RefSeq" id="WP_073322034.1">
    <property type="nucleotide sequence ID" value="NZ_FQWD01000003.1"/>
</dbReference>
<keyword evidence="1" id="KW-0732">Signal</keyword>
<gene>
    <name evidence="3" type="ORF">SAMN05216361_2101</name>
</gene>
<evidence type="ECO:0000259" key="2">
    <source>
        <dbReference type="PROSITE" id="PS50234"/>
    </source>
</evidence>
<evidence type="ECO:0000256" key="1">
    <source>
        <dbReference type="SAM" id="SignalP"/>
    </source>
</evidence>
<accession>A0A1M5JI04</accession>
<dbReference type="Proteomes" id="UP000184520">
    <property type="component" value="Unassembled WGS sequence"/>
</dbReference>
<dbReference type="InterPro" id="IPR002035">
    <property type="entry name" value="VWF_A"/>
</dbReference>
<evidence type="ECO:0000313" key="3">
    <source>
        <dbReference type="EMBL" id="SHG40035.1"/>
    </source>
</evidence>
<proteinExistence type="predicted"/>
<dbReference type="PROSITE" id="PS50234">
    <property type="entry name" value="VWFA"/>
    <property type="match status" value="1"/>
</dbReference>
<feature type="chain" id="PRO_5012748009" description="VWFA domain-containing protein" evidence="1">
    <location>
        <begin position="25"/>
        <end position="252"/>
    </location>
</feature>
<keyword evidence="4" id="KW-1185">Reference proteome</keyword>
<organism evidence="3 4">
    <name type="scientific">Marisediminitalea aggregata</name>
    <dbReference type="NCBI Taxonomy" id="634436"/>
    <lineage>
        <taxon>Bacteria</taxon>
        <taxon>Pseudomonadati</taxon>
        <taxon>Pseudomonadota</taxon>
        <taxon>Gammaproteobacteria</taxon>
        <taxon>Alteromonadales</taxon>
        <taxon>Alteromonadaceae</taxon>
        <taxon>Marisediminitalea</taxon>
    </lineage>
</organism>
<name>A0A1M5JI04_9ALTE</name>
<reference evidence="4" key="1">
    <citation type="submission" date="2016-11" db="EMBL/GenBank/DDBJ databases">
        <authorList>
            <person name="Varghese N."/>
            <person name="Submissions S."/>
        </authorList>
    </citation>
    <scope>NUCLEOTIDE SEQUENCE [LARGE SCALE GENOMIC DNA]</scope>
    <source>
        <strain evidence="4">CGMCC 1.8995</strain>
    </source>
</reference>
<feature type="signal peptide" evidence="1">
    <location>
        <begin position="1"/>
        <end position="24"/>
    </location>
</feature>
<dbReference type="InterPro" id="IPR036465">
    <property type="entry name" value="vWFA_dom_sf"/>
</dbReference>
<feature type="domain" description="VWFA" evidence="2">
    <location>
        <begin position="30"/>
        <end position="215"/>
    </location>
</feature>
<dbReference type="Pfam" id="PF06707">
    <property type="entry name" value="DUF1194"/>
    <property type="match status" value="1"/>
</dbReference>